<dbReference type="NCBIfam" id="TIGR00175">
    <property type="entry name" value="mito_nad_idh"/>
    <property type="match status" value="1"/>
</dbReference>
<dbReference type="Pfam" id="PF00294">
    <property type="entry name" value="PfkB"/>
    <property type="match status" value="1"/>
</dbReference>
<dbReference type="SUPFAM" id="SSF53613">
    <property type="entry name" value="Ribokinase-like"/>
    <property type="match status" value="1"/>
</dbReference>
<dbReference type="PRINTS" id="PR00989">
    <property type="entry name" value="ADENOKINASE"/>
</dbReference>
<dbReference type="InterPro" id="IPR011611">
    <property type="entry name" value="PfkB_dom"/>
</dbReference>
<dbReference type="CDD" id="cd01168">
    <property type="entry name" value="adenosine_kinase"/>
    <property type="match status" value="1"/>
</dbReference>
<dbReference type="SMART" id="SM01329">
    <property type="entry name" value="Iso_dh"/>
    <property type="match status" value="1"/>
</dbReference>
<reference evidence="23" key="1">
    <citation type="submission" date="2021-01" db="EMBL/GenBank/DDBJ databases">
        <authorList>
            <person name="Bezrukov I."/>
        </authorList>
    </citation>
    <scope>NUCLEOTIDE SEQUENCE</scope>
</reference>
<keyword evidence="24" id="KW-1185">Reference proteome</keyword>
<comment type="similarity">
    <text evidence="4">Belongs to the isocitrate and isopropylmalate dehydrogenases family.</text>
</comment>
<dbReference type="InterPro" id="IPR001805">
    <property type="entry name" value="Adenokinase"/>
</dbReference>
<dbReference type="GO" id="GO:0006102">
    <property type="term" value="P:isocitrate metabolic process"/>
    <property type="evidence" value="ECO:0007669"/>
    <property type="project" value="UniProtKB-ARBA"/>
</dbReference>
<feature type="domain" description="Isopropylmalate dehydrogenase-like" evidence="22">
    <location>
        <begin position="45"/>
        <end position="372"/>
    </location>
</feature>
<dbReference type="InterPro" id="IPR019818">
    <property type="entry name" value="IsoCit/isopropylmalate_DH_CS"/>
</dbReference>
<dbReference type="GO" id="GO:0000287">
    <property type="term" value="F:magnesium ion binding"/>
    <property type="evidence" value="ECO:0007669"/>
    <property type="project" value="InterPro"/>
</dbReference>
<keyword evidence="17" id="KW-0520">NAD</keyword>
<organism evidence="23 24">
    <name type="scientific">Arabidopsis arenosa</name>
    <name type="common">Sand rock-cress</name>
    <name type="synonym">Cardaminopsis arenosa</name>
    <dbReference type="NCBI Taxonomy" id="38785"/>
    <lineage>
        <taxon>Eukaryota</taxon>
        <taxon>Viridiplantae</taxon>
        <taxon>Streptophyta</taxon>
        <taxon>Embryophyta</taxon>
        <taxon>Tracheophyta</taxon>
        <taxon>Spermatophyta</taxon>
        <taxon>Magnoliopsida</taxon>
        <taxon>eudicotyledons</taxon>
        <taxon>Gunneridae</taxon>
        <taxon>Pentapetalae</taxon>
        <taxon>rosids</taxon>
        <taxon>malvids</taxon>
        <taxon>Brassicales</taxon>
        <taxon>Brassicaceae</taxon>
        <taxon>Camelineae</taxon>
        <taxon>Arabidopsis</taxon>
    </lineage>
</organism>
<evidence type="ECO:0000259" key="22">
    <source>
        <dbReference type="SMART" id="SM01329"/>
    </source>
</evidence>
<dbReference type="InterPro" id="IPR024084">
    <property type="entry name" value="IsoPropMal-DH-like_dom"/>
</dbReference>
<comment type="catalytic activity">
    <reaction evidence="18">
        <text>adenosine + ATP = AMP + ADP + H(+)</text>
        <dbReference type="Rhea" id="RHEA:20824"/>
        <dbReference type="ChEBI" id="CHEBI:15378"/>
        <dbReference type="ChEBI" id="CHEBI:16335"/>
        <dbReference type="ChEBI" id="CHEBI:30616"/>
        <dbReference type="ChEBI" id="CHEBI:456215"/>
        <dbReference type="ChEBI" id="CHEBI:456216"/>
        <dbReference type="EC" id="2.7.1.20"/>
    </reaction>
    <physiologicalReaction direction="left-to-right" evidence="18">
        <dbReference type="Rhea" id="RHEA:20825"/>
    </physiologicalReaction>
</comment>
<evidence type="ECO:0000256" key="11">
    <source>
        <dbReference type="ARBA" id="ARBA00022741"/>
    </source>
</evidence>
<comment type="subunit">
    <text evidence="20">Heterooligomer of catalytic and regulatory subunits.</text>
</comment>
<evidence type="ECO:0000256" key="5">
    <source>
        <dbReference type="ARBA" id="ARBA00010688"/>
    </source>
</evidence>
<evidence type="ECO:0000256" key="1">
    <source>
        <dbReference type="ARBA" id="ARBA00001936"/>
    </source>
</evidence>
<protein>
    <recommendedName>
        <fullName evidence="6">adenosine kinase</fullName>
        <ecNumber evidence="6">2.7.1.20</ecNumber>
    </recommendedName>
</protein>
<keyword evidence="12" id="KW-0418">Kinase</keyword>
<evidence type="ECO:0000313" key="23">
    <source>
        <dbReference type="EMBL" id="CAE6085845.1"/>
    </source>
</evidence>
<keyword evidence="8" id="KW-0808">Transferase</keyword>
<dbReference type="PROSITE" id="PS00584">
    <property type="entry name" value="PFKB_KINASES_2"/>
    <property type="match status" value="1"/>
</dbReference>
<evidence type="ECO:0000256" key="2">
    <source>
        <dbReference type="ARBA" id="ARBA00001946"/>
    </source>
</evidence>
<gene>
    <name evidence="23" type="ORF">AARE701A_LOCUS14344</name>
</gene>
<dbReference type="GO" id="GO:0006099">
    <property type="term" value="P:tricarboxylic acid cycle"/>
    <property type="evidence" value="ECO:0007669"/>
    <property type="project" value="InterPro"/>
</dbReference>
<keyword evidence="11" id="KW-0547">Nucleotide-binding</keyword>
<evidence type="ECO:0000313" key="24">
    <source>
        <dbReference type="Proteomes" id="UP000682877"/>
    </source>
</evidence>
<dbReference type="AlphaFoldDB" id="A0A8S2AHX0"/>
<dbReference type="Gene3D" id="3.40.718.10">
    <property type="entry name" value="Isopropylmalate Dehydrogenase"/>
    <property type="match status" value="1"/>
</dbReference>
<keyword evidence="16" id="KW-0560">Oxidoreductase</keyword>
<dbReference type="FunFam" id="3.30.1110.10:FF:000001">
    <property type="entry name" value="Adenosine kinase a"/>
    <property type="match status" value="1"/>
</dbReference>
<accession>A0A8S2AHX0</accession>
<evidence type="ECO:0000256" key="9">
    <source>
        <dbReference type="ARBA" id="ARBA00022723"/>
    </source>
</evidence>
<dbReference type="SUPFAM" id="SSF53659">
    <property type="entry name" value="Isocitrate/Isopropylmalate dehydrogenase-like"/>
    <property type="match status" value="1"/>
</dbReference>
<comment type="pathway">
    <text evidence="3">Purine metabolism; AMP biosynthesis via salvage pathway; AMP from adenosine: step 1/1.</text>
</comment>
<evidence type="ECO:0000256" key="20">
    <source>
        <dbReference type="ARBA" id="ARBA00065394"/>
    </source>
</evidence>
<evidence type="ECO:0000256" key="10">
    <source>
        <dbReference type="ARBA" id="ARBA00022726"/>
    </source>
</evidence>
<dbReference type="PANTHER" id="PTHR11835:SF34">
    <property type="entry name" value="ISOCITRATE DEHYDROGENASE [NAD] SUBUNIT ALPHA, MITOCHONDRIAL"/>
    <property type="match status" value="1"/>
</dbReference>
<dbReference type="PANTHER" id="PTHR11835">
    <property type="entry name" value="DECARBOXYLATING DEHYDROGENASES-ISOCITRATE, ISOPROPYLMALATE, TARTRATE"/>
    <property type="match status" value="1"/>
</dbReference>
<dbReference type="GO" id="GO:0004001">
    <property type="term" value="F:adenosine kinase activity"/>
    <property type="evidence" value="ECO:0007669"/>
    <property type="project" value="UniProtKB-EC"/>
</dbReference>
<dbReference type="EMBL" id="LR999456">
    <property type="protein sequence ID" value="CAE6085845.1"/>
    <property type="molecule type" value="Genomic_DNA"/>
</dbReference>
<keyword evidence="13" id="KW-0067">ATP-binding</keyword>
<dbReference type="GO" id="GO:0051287">
    <property type="term" value="F:NAD binding"/>
    <property type="evidence" value="ECO:0007669"/>
    <property type="project" value="InterPro"/>
</dbReference>
<feature type="active site" description="Proton acceptor" evidence="21">
    <location>
        <position position="691"/>
    </location>
</feature>
<evidence type="ECO:0000256" key="3">
    <source>
        <dbReference type="ARBA" id="ARBA00004801"/>
    </source>
</evidence>
<evidence type="ECO:0000256" key="17">
    <source>
        <dbReference type="ARBA" id="ARBA00023027"/>
    </source>
</evidence>
<evidence type="ECO:0000256" key="7">
    <source>
        <dbReference type="ARBA" id="ARBA00022581"/>
    </source>
</evidence>
<dbReference type="GO" id="GO:0006169">
    <property type="term" value="P:adenosine salvage"/>
    <property type="evidence" value="ECO:0007669"/>
    <property type="project" value="UniProtKB-ARBA"/>
</dbReference>
<name>A0A8S2AHX0_ARAAE</name>
<comment type="cofactor">
    <cofactor evidence="1">
        <name>Mn(2+)</name>
        <dbReference type="ChEBI" id="CHEBI:29035"/>
    </cofactor>
</comment>
<dbReference type="PROSITE" id="PS00470">
    <property type="entry name" value="IDH_IMDH"/>
    <property type="match status" value="1"/>
</dbReference>
<dbReference type="FunFam" id="3.40.718.10:FF:000003">
    <property type="entry name" value="Isocitrate dehydrogenase [NAD] subunit, mitochondrial"/>
    <property type="match status" value="1"/>
</dbReference>
<keyword evidence="15" id="KW-0809">Transit peptide</keyword>
<evidence type="ECO:0000256" key="8">
    <source>
        <dbReference type="ARBA" id="ARBA00022679"/>
    </source>
</evidence>
<keyword evidence="9" id="KW-0479">Metal-binding</keyword>
<dbReference type="Proteomes" id="UP000682877">
    <property type="component" value="Chromosome 6"/>
</dbReference>
<evidence type="ECO:0000256" key="18">
    <source>
        <dbReference type="ARBA" id="ARBA00051805"/>
    </source>
</evidence>
<keyword evidence="7" id="KW-0945">Host-virus interaction</keyword>
<dbReference type="FunFam" id="3.40.1190.20:FF:000006">
    <property type="entry name" value="Adenosine kinase 2"/>
    <property type="match status" value="1"/>
</dbReference>
<evidence type="ECO:0000256" key="4">
    <source>
        <dbReference type="ARBA" id="ARBA00007769"/>
    </source>
</evidence>
<dbReference type="GO" id="GO:0005739">
    <property type="term" value="C:mitochondrion"/>
    <property type="evidence" value="ECO:0007669"/>
    <property type="project" value="TreeGrafter"/>
</dbReference>
<dbReference type="GO" id="GO:0004449">
    <property type="term" value="F:isocitrate dehydrogenase (NAD+) activity"/>
    <property type="evidence" value="ECO:0007669"/>
    <property type="project" value="TreeGrafter"/>
</dbReference>
<dbReference type="InterPro" id="IPR029056">
    <property type="entry name" value="Ribokinase-like"/>
</dbReference>
<evidence type="ECO:0000256" key="6">
    <source>
        <dbReference type="ARBA" id="ARBA00012119"/>
    </source>
</evidence>
<keyword evidence="10" id="KW-0660">Purine salvage</keyword>
<evidence type="ECO:0000256" key="21">
    <source>
        <dbReference type="PIRSR" id="PIRSR601805-1"/>
    </source>
</evidence>
<evidence type="ECO:0000256" key="15">
    <source>
        <dbReference type="ARBA" id="ARBA00022946"/>
    </source>
</evidence>
<comment type="cofactor">
    <cofactor evidence="2">
        <name>Mg(2+)</name>
        <dbReference type="ChEBI" id="CHEBI:18420"/>
    </cofactor>
</comment>
<dbReference type="Pfam" id="PF00180">
    <property type="entry name" value="Iso_dh"/>
    <property type="match status" value="1"/>
</dbReference>
<dbReference type="Gene3D" id="3.40.1190.20">
    <property type="match status" value="1"/>
</dbReference>
<dbReference type="InterPro" id="IPR002173">
    <property type="entry name" value="Carboh/pur_kinase_PfkB_CS"/>
</dbReference>
<evidence type="ECO:0000256" key="14">
    <source>
        <dbReference type="ARBA" id="ARBA00022842"/>
    </source>
</evidence>
<dbReference type="Gene3D" id="3.30.1110.10">
    <property type="match status" value="1"/>
</dbReference>
<comment type="function">
    <text evidence="19">ATP dependent phosphorylation of adenosine and other related nucleoside analogs to monophosphate derivatives. Essential to sustain methyl recycling.</text>
</comment>
<dbReference type="GO" id="GO:0005524">
    <property type="term" value="F:ATP binding"/>
    <property type="evidence" value="ECO:0007669"/>
    <property type="project" value="UniProtKB-KW"/>
</dbReference>
<dbReference type="EC" id="2.7.1.20" evidence="6"/>
<sequence length="736" mass="80241">MTMAANLARRLIGNRSTQILGAVNSSSGAATSVARAFCSSTTPITATLFPGDGIGPEIAESVKKVFTTAGVPIEWEEHYVGTEIDPRTQSFLTWESLESVRRNKVGLKGPMATPIGKGHRSLNLTLRKELNLYANVRPCYSLPGYKTRYDDVDLITIRENTEGEYSGLEHQVVRGVVESLKIITRQASLRVAEYAFLYAKTHGRERVSAIHKANIMQKTDGLFLKCCREVAEKYPEITYEEVVIDNCCMMLVKNPALFDVLVMPNLYGDIISDLCAGLVGGLGLTPSCNIGEDGVALAEAVHGSAPDIAGKNLANPTALLLSGVMMLRHLKLNEQAEQIHSAIINTIAEGKYRTADLGDASLSSTKLASKPIPDLNLNLNLSKSLLIIIIIMASSSNYDGILLGMGNPLLDISAVVDDEFLTKYDIKLNNAILAEDKHLPMYDEMSSKFNVEYIAGGATQNSIKVAQWMLQIPGATSYMGSIGKDKYGEAMKKDATAAGVNVHYYEDESAPTGTCGVCVVGGERSLIANLSAANCYKVDHLKKPENWALVEKAKFYYIAGFFLTVSPESIQLVSEHAAANNKVFTMNLSAPFICEFFKDVQEKFLPYMDFVFGNETEARTFSRVHGWETEDVEQIAIKISQLPKATGTYKRTTVITQGADPVVVAEDGKVKKYPVIPLPKEKLVDTNGAGDAFVGGFMSQLVKEKSIEECVKAGCYASNVVIQRSGCTYPEKPDFN</sequence>
<evidence type="ECO:0000256" key="12">
    <source>
        <dbReference type="ARBA" id="ARBA00022777"/>
    </source>
</evidence>
<keyword evidence="14" id="KW-0460">Magnesium</keyword>
<dbReference type="InterPro" id="IPR004434">
    <property type="entry name" value="Isocitrate_DH_NAD"/>
</dbReference>
<evidence type="ECO:0000256" key="19">
    <source>
        <dbReference type="ARBA" id="ARBA00054478"/>
    </source>
</evidence>
<comment type="similarity">
    <text evidence="5">Belongs to the carbohydrate kinase PfkB family.</text>
</comment>
<evidence type="ECO:0000256" key="16">
    <source>
        <dbReference type="ARBA" id="ARBA00023002"/>
    </source>
</evidence>
<proteinExistence type="inferred from homology"/>
<evidence type="ECO:0000256" key="13">
    <source>
        <dbReference type="ARBA" id="ARBA00022840"/>
    </source>
</evidence>